<dbReference type="InterPro" id="IPR013328">
    <property type="entry name" value="6PGD_dom2"/>
</dbReference>
<proteinExistence type="inferred from homology"/>
<feature type="domain" description="Ketopantoate reductase N-terminal" evidence="12">
    <location>
        <begin position="4"/>
        <end position="143"/>
    </location>
</feature>
<evidence type="ECO:0000313" key="14">
    <source>
        <dbReference type="EMBL" id="MFC3211201.1"/>
    </source>
</evidence>
<evidence type="ECO:0000256" key="10">
    <source>
        <dbReference type="ARBA" id="ARBA00048793"/>
    </source>
</evidence>
<dbReference type="InterPro" id="IPR050838">
    <property type="entry name" value="Ketopantoate_reductase"/>
</dbReference>
<dbReference type="Pfam" id="PF08546">
    <property type="entry name" value="ApbA_C"/>
    <property type="match status" value="1"/>
</dbReference>
<comment type="function">
    <text evidence="1 11">Catalyzes the NADPH-dependent reduction of ketopantoate into pantoic acid.</text>
</comment>
<dbReference type="InterPro" id="IPR008927">
    <property type="entry name" value="6-PGluconate_DH-like_C_sf"/>
</dbReference>
<dbReference type="InterPro" id="IPR013752">
    <property type="entry name" value="KPA_reductase"/>
</dbReference>
<dbReference type="PANTHER" id="PTHR43765:SF2">
    <property type="entry name" value="2-DEHYDROPANTOATE 2-REDUCTASE"/>
    <property type="match status" value="1"/>
</dbReference>
<comment type="similarity">
    <text evidence="3 11">Belongs to the ketopantoate reductase family.</text>
</comment>
<evidence type="ECO:0000259" key="13">
    <source>
        <dbReference type="Pfam" id="PF08546"/>
    </source>
</evidence>
<dbReference type="InterPro" id="IPR003710">
    <property type="entry name" value="ApbA"/>
</dbReference>
<evidence type="ECO:0000256" key="6">
    <source>
        <dbReference type="ARBA" id="ARBA00022655"/>
    </source>
</evidence>
<keyword evidence="8 11" id="KW-0560">Oxidoreductase</keyword>
<organism evidence="14 15">
    <name type="scientific">Planomicrobium okeanokoites</name>
    <name type="common">Planococcus okeanokoites</name>
    <name type="synonym">Flavobacterium okeanokoites</name>
    <dbReference type="NCBI Taxonomy" id="244"/>
    <lineage>
        <taxon>Bacteria</taxon>
        <taxon>Bacillati</taxon>
        <taxon>Bacillota</taxon>
        <taxon>Bacilli</taxon>
        <taxon>Bacillales</taxon>
        <taxon>Caryophanaceae</taxon>
        <taxon>Planomicrobium</taxon>
    </lineage>
</organism>
<reference evidence="15" key="1">
    <citation type="journal article" date="2019" name="Int. J. Syst. Evol. Microbiol.">
        <title>The Global Catalogue of Microorganisms (GCM) 10K type strain sequencing project: providing services to taxonomists for standard genome sequencing and annotation.</title>
        <authorList>
            <consortium name="The Broad Institute Genomics Platform"/>
            <consortium name="The Broad Institute Genome Sequencing Center for Infectious Disease"/>
            <person name="Wu L."/>
            <person name="Ma J."/>
        </authorList>
    </citation>
    <scope>NUCLEOTIDE SEQUENCE [LARGE SCALE GENOMIC DNA]</scope>
    <source>
        <strain evidence="15">CCM 320</strain>
    </source>
</reference>
<keyword evidence="15" id="KW-1185">Reference proteome</keyword>
<evidence type="ECO:0000256" key="8">
    <source>
        <dbReference type="ARBA" id="ARBA00023002"/>
    </source>
</evidence>
<evidence type="ECO:0000256" key="9">
    <source>
        <dbReference type="ARBA" id="ARBA00032024"/>
    </source>
</evidence>
<dbReference type="EC" id="1.1.1.169" evidence="4 11"/>
<dbReference type="NCBIfam" id="TIGR00745">
    <property type="entry name" value="apbA_panE"/>
    <property type="match status" value="1"/>
</dbReference>
<dbReference type="InterPro" id="IPR036291">
    <property type="entry name" value="NAD(P)-bd_dom_sf"/>
</dbReference>
<dbReference type="GO" id="GO:0008677">
    <property type="term" value="F:2-dehydropantoate 2-reductase activity"/>
    <property type="evidence" value="ECO:0007669"/>
    <property type="project" value="UniProtKB-EC"/>
</dbReference>
<evidence type="ECO:0000259" key="12">
    <source>
        <dbReference type="Pfam" id="PF02558"/>
    </source>
</evidence>
<evidence type="ECO:0000256" key="7">
    <source>
        <dbReference type="ARBA" id="ARBA00022857"/>
    </source>
</evidence>
<name>A0ABV7KP78_PLAOK</name>
<evidence type="ECO:0000256" key="5">
    <source>
        <dbReference type="ARBA" id="ARBA00019465"/>
    </source>
</evidence>
<keyword evidence="6 11" id="KW-0566">Pantothenate biosynthesis</keyword>
<sequence length="286" mass="31722">MNFAVIGAGAVGMLTASLLKEAGCGVQLITRRPEQAKQINAKGIDLDGKIQFIDAFTEWDRIPANAFILVAVKYGHLSEVIKKLKSNCLDNPVVFMQNGMMHLDSIPNLPQKNIAAGIVEHGALKVDETRVKHTGKGLFKFALLSGDEKRFHPLLNINGVKAEWHPDADKMLFRKVLLNTMINPLTALLSIKNGELLSNPHAYELLKNIYTELYAAFPEIETLLPFEQVTALCASTAENTSSMLADKLAGRPLELDTILLYTIRRSPYTLPILQTFYHLLKAAEKE</sequence>
<dbReference type="Proteomes" id="UP001595625">
    <property type="component" value="Unassembled WGS sequence"/>
</dbReference>
<dbReference type="PANTHER" id="PTHR43765">
    <property type="entry name" value="2-DEHYDROPANTOATE 2-REDUCTASE-RELATED"/>
    <property type="match status" value="1"/>
</dbReference>
<evidence type="ECO:0000256" key="3">
    <source>
        <dbReference type="ARBA" id="ARBA00007870"/>
    </source>
</evidence>
<evidence type="ECO:0000256" key="1">
    <source>
        <dbReference type="ARBA" id="ARBA00002919"/>
    </source>
</evidence>
<dbReference type="SUPFAM" id="SSF51735">
    <property type="entry name" value="NAD(P)-binding Rossmann-fold domains"/>
    <property type="match status" value="1"/>
</dbReference>
<dbReference type="InterPro" id="IPR013332">
    <property type="entry name" value="KPR_N"/>
</dbReference>
<keyword evidence="7 11" id="KW-0521">NADP</keyword>
<dbReference type="RefSeq" id="WP_117312484.1">
    <property type="nucleotide sequence ID" value="NZ_JBHRUJ010000016.1"/>
</dbReference>
<evidence type="ECO:0000256" key="2">
    <source>
        <dbReference type="ARBA" id="ARBA00004994"/>
    </source>
</evidence>
<comment type="pathway">
    <text evidence="2 11">Cofactor biosynthesis; (R)-pantothenate biosynthesis; (R)-pantoate from 3-methyl-2-oxobutanoate: step 2/2.</text>
</comment>
<accession>A0ABV7KP78</accession>
<dbReference type="Pfam" id="PF02558">
    <property type="entry name" value="ApbA"/>
    <property type="match status" value="1"/>
</dbReference>
<evidence type="ECO:0000256" key="11">
    <source>
        <dbReference type="RuleBase" id="RU362068"/>
    </source>
</evidence>
<dbReference type="EMBL" id="JBHRUJ010000016">
    <property type="protein sequence ID" value="MFC3211201.1"/>
    <property type="molecule type" value="Genomic_DNA"/>
</dbReference>
<dbReference type="Gene3D" id="3.40.50.720">
    <property type="entry name" value="NAD(P)-binding Rossmann-like Domain"/>
    <property type="match status" value="1"/>
</dbReference>
<protein>
    <recommendedName>
        <fullName evidence="5 11">2-dehydropantoate 2-reductase</fullName>
        <ecNumber evidence="4 11">1.1.1.169</ecNumber>
    </recommendedName>
    <alternativeName>
        <fullName evidence="9 11">Ketopantoate reductase</fullName>
    </alternativeName>
</protein>
<dbReference type="Gene3D" id="1.10.1040.10">
    <property type="entry name" value="N-(1-d-carboxylethyl)-l-norvaline Dehydrogenase, domain 2"/>
    <property type="match status" value="1"/>
</dbReference>
<comment type="catalytic activity">
    <reaction evidence="10 11">
        <text>(R)-pantoate + NADP(+) = 2-dehydropantoate + NADPH + H(+)</text>
        <dbReference type="Rhea" id="RHEA:16233"/>
        <dbReference type="ChEBI" id="CHEBI:11561"/>
        <dbReference type="ChEBI" id="CHEBI:15378"/>
        <dbReference type="ChEBI" id="CHEBI:15980"/>
        <dbReference type="ChEBI" id="CHEBI:57783"/>
        <dbReference type="ChEBI" id="CHEBI:58349"/>
        <dbReference type="EC" id="1.1.1.169"/>
    </reaction>
</comment>
<evidence type="ECO:0000256" key="4">
    <source>
        <dbReference type="ARBA" id="ARBA00013014"/>
    </source>
</evidence>
<dbReference type="SUPFAM" id="SSF48179">
    <property type="entry name" value="6-phosphogluconate dehydrogenase C-terminal domain-like"/>
    <property type="match status" value="1"/>
</dbReference>
<feature type="domain" description="Ketopantoate reductase C-terminal" evidence="13">
    <location>
        <begin position="170"/>
        <end position="283"/>
    </location>
</feature>
<comment type="caution">
    <text evidence="14">The sequence shown here is derived from an EMBL/GenBank/DDBJ whole genome shotgun (WGS) entry which is preliminary data.</text>
</comment>
<gene>
    <name evidence="14" type="ORF">ACFOEJ_08975</name>
</gene>
<evidence type="ECO:0000313" key="15">
    <source>
        <dbReference type="Proteomes" id="UP001595625"/>
    </source>
</evidence>